<gene>
    <name evidence="1" type="ORF">E8Q35_15440</name>
</gene>
<reference evidence="1 2" key="1">
    <citation type="submission" date="2019-04" db="EMBL/GenBank/DDBJ databases">
        <title>Comparative genomics of Aeromonas veronii strains pathogenic to fish.</title>
        <authorList>
            <person name="Cascarano M.C."/>
            <person name="Smyrli M."/>
            <person name="Katharios P."/>
        </authorList>
    </citation>
    <scope>NUCLEOTIDE SEQUENCE [LARGE SCALE GENOMIC DNA]</scope>
    <source>
        <strain evidence="1 2">XU1</strain>
    </source>
</reference>
<comment type="caution">
    <text evidence="1">The sequence shown here is derived from an EMBL/GenBank/DDBJ whole genome shotgun (WGS) entry which is preliminary data.</text>
</comment>
<evidence type="ECO:0000313" key="1">
    <source>
        <dbReference type="EMBL" id="THJ43696.1"/>
    </source>
</evidence>
<name>A0A4S5CKQ4_AERVE</name>
<dbReference type="Proteomes" id="UP000309618">
    <property type="component" value="Unassembled WGS sequence"/>
</dbReference>
<proteinExistence type="predicted"/>
<dbReference type="AlphaFoldDB" id="A0A4S5CKQ4"/>
<accession>A0A4S5CKQ4</accession>
<evidence type="ECO:0000313" key="2">
    <source>
        <dbReference type="Proteomes" id="UP000309618"/>
    </source>
</evidence>
<dbReference type="EMBL" id="SSUX01000011">
    <property type="protein sequence ID" value="THJ43696.1"/>
    <property type="molecule type" value="Genomic_DNA"/>
</dbReference>
<dbReference type="RefSeq" id="WP_136502135.1">
    <property type="nucleotide sequence ID" value="NZ_SSUX01000011.1"/>
</dbReference>
<protein>
    <submittedName>
        <fullName evidence="1">Uncharacterized protein</fullName>
    </submittedName>
</protein>
<sequence length="338" mass="37810">MGELFSSLAQEVKQAQRQSALDRAEQEHLDSVGFDLNRWMTAFKSLLPIIQAAIRHGNVQSLSYEKDINMAVANYVKSAMKLMNALLNDLDGAGVDTDSWVNRWSVRKLFSASCALTDIYLSRHPVLDSDALVRFGCSVMSVATRTASATLVDEDKRNQPFLNSLAKTFHGYPEIMSILEEDEQWDANNFEYQLFTSETDALLRMVPLVMEYPMGMTVEQGIDIALELTQAGVAHILENTILEHQVKVPEEQFRMFMMSSFDKSSRILASVWQTAAEKSIRQHGPDSVRTMSAAEGAEAVTDMYHTTLAAFLAACGRCKEMVERLTQTSMISIQKTPS</sequence>
<organism evidence="1 2">
    <name type="scientific">Aeromonas veronii</name>
    <dbReference type="NCBI Taxonomy" id="654"/>
    <lineage>
        <taxon>Bacteria</taxon>
        <taxon>Pseudomonadati</taxon>
        <taxon>Pseudomonadota</taxon>
        <taxon>Gammaproteobacteria</taxon>
        <taxon>Aeromonadales</taxon>
        <taxon>Aeromonadaceae</taxon>
        <taxon>Aeromonas</taxon>
    </lineage>
</organism>